<dbReference type="Gene3D" id="2.30.290.10">
    <property type="entry name" value="BH3618-like"/>
    <property type="match status" value="1"/>
</dbReference>
<dbReference type="RefSeq" id="WP_207977041.1">
    <property type="nucleotide sequence ID" value="NZ_JAGDEL010000005.1"/>
</dbReference>
<comment type="subunit">
    <text evidence="4">Interacts with translational regulator CsrA and flagellin(s).</text>
</comment>
<keyword evidence="2 4" id="KW-1005">Bacterial flagellum biogenesis</keyword>
<dbReference type="PANTHER" id="PTHR39190:SF1">
    <property type="entry name" value="FLAGELLAR ASSEMBLY FACTOR FLIW"/>
    <property type="match status" value="1"/>
</dbReference>
<keyword evidence="1 4" id="KW-0963">Cytoplasm</keyword>
<accession>A0ABS3N0R2</accession>
<dbReference type="Pfam" id="PF02623">
    <property type="entry name" value="FliW"/>
    <property type="match status" value="1"/>
</dbReference>
<keyword evidence="5" id="KW-0282">Flagellum</keyword>
<dbReference type="InterPro" id="IPR003775">
    <property type="entry name" value="Flagellar_assembly_factor_FliW"/>
</dbReference>
<evidence type="ECO:0000256" key="4">
    <source>
        <dbReference type="HAMAP-Rule" id="MF_01185"/>
    </source>
</evidence>
<comment type="similarity">
    <text evidence="4">Belongs to the FliW family.</text>
</comment>
<organism evidence="5 6">
    <name type="scientific">Metabacillus bambusae</name>
    <dbReference type="NCBI Taxonomy" id="2795218"/>
    <lineage>
        <taxon>Bacteria</taxon>
        <taxon>Bacillati</taxon>
        <taxon>Bacillota</taxon>
        <taxon>Bacilli</taxon>
        <taxon>Bacillales</taxon>
        <taxon>Bacillaceae</taxon>
        <taxon>Metabacillus</taxon>
    </lineage>
</organism>
<evidence type="ECO:0000256" key="1">
    <source>
        <dbReference type="ARBA" id="ARBA00022490"/>
    </source>
</evidence>
<comment type="function">
    <text evidence="4">Acts as an anti-CsrA protein, binds CsrA and prevents it from repressing translation of its target genes, one of which is flagellin. Binds to flagellin and participates in the assembly of the flagellum.</text>
</comment>
<dbReference type="HAMAP" id="MF_01185">
    <property type="entry name" value="FliW"/>
    <property type="match status" value="1"/>
</dbReference>
<protein>
    <recommendedName>
        <fullName evidence="4">Flagellar assembly factor FliW</fullName>
    </recommendedName>
</protein>
<name>A0ABS3N0R2_9BACI</name>
<keyword evidence="5" id="KW-0966">Cell projection</keyword>
<dbReference type="SUPFAM" id="SSF141457">
    <property type="entry name" value="BH3618-like"/>
    <property type="match status" value="1"/>
</dbReference>
<dbReference type="Proteomes" id="UP000663981">
    <property type="component" value="Unassembled WGS sequence"/>
</dbReference>
<gene>
    <name evidence="4 5" type="primary">fliW</name>
    <name evidence="5" type="ORF">I7822_08690</name>
</gene>
<evidence type="ECO:0000256" key="3">
    <source>
        <dbReference type="ARBA" id="ARBA00022845"/>
    </source>
</evidence>
<keyword evidence="5" id="KW-0969">Cilium</keyword>
<proteinExistence type="inferred from homology"/>
<keyword evidence="6" id="KW-1185">Reference proteome</keyword>
<sequence>MEIQTKYHGGLTVKEDDFIHFETGIPGFSDEKKFILLPLDKESPFMIMQSQKTPELGFVVVNPFLFFQDYEFELQDNDKEVLKITSEEDIQIITILTVKDPFAESTANLQAPIIVNQHKNIAKQIILNNTTYTPRHKIIQETIQK</sequence>
<dbReference type="EMBL" id="JAGDEL010000005">
    <property type="protein sequence ID" value="MBO1511744.1"/>
    <property type="molecule type" value="Genomic_DNA"/>
</dbReference>
<comment type="subcellular location">
    <subcellularLocation>
        <location evidence="4">Cytoplasm</location>
    </subcellularLocation>
</comment>
<evidence type="ECO:0000313" key="6">
    <source>
        <dbReference type="Proteomes" id="UP000663981"/>
    </source>
</evidence>
<evidence type="ECO:0000313" key="5">
    <source>
        <dbReference type="EMBL" id="MBO1511744.1"/>
    </source>
</evidence>
<keyword evidence="3 4" id="KW-0810">Translation regulation</keyword>
<keyword evidence="4" id="KW-0143">Chaperone</keyword>
<dbReference type="InterPro" id="IPR024046">
    <property type="entry name" value="Flagellar_assmbl_FliW_dom_sf"/>
</dbReference>
<comment type="caution">
    <text evidence="5">The sequence shown here is derived from an EMBL/GenBank/DDBJ whole genome shotgun (WGS) entry which is preliminary data.</text>
</comment>
<reference evidence="5 6" key="1">
    <citation type="submission" date="2021-03" db="EMBL/GenBank/DDBJ databases">
        <title>Whole genome sequence of Metabacillus bambusae BG109.</title>
        <authorList>
            <person name="Jeong J.W."/>
        </authorList>
    </citation>
    <scope>NUCLEOTIDE SEQUENCE [LARGE SCALE GENOMIC DNA]</scope>
    <source>
        <strain evidence="5 6">BG109</strain>
    </source>
</reference>
<evidence type="ECO:0000256" key="2">
    <source>
        <dbReference type="ARBA" id="ARBA00022795"/>
    </source>
</evidence>
<dbReference type="PANTHER" id="PTHR39190">
    <property type="entry name" value="FLAGELLAR ASSEMBLY FACTOR FLIW"/>
    <property type="match status" value="1"/>
</dbReference>
<dbReference type="NCBIfam" id="NF009793">
    <property type="entry name" value="PRK13285.1-1"/>
    <property type="match status" value="1"/>
</dbReference>